<protein>
    <submittedName>
        <fullName evidence="2">Uncharacterized protein</fullName>
    </submittedName>
</protein>
<feature type="compositionally biased region" description="Basic residues" evidence="1">
    <location>
        <begin position="48"/>
        <end position="62"/>
    </location>
</feature>
<dbReference type="EMBL" id="JASCZI010094996">
    <property type="protein sequence ID" value="MED6153928.1"/>
    <property type="molecule type" value="Genomic_DNA"/>
</dbReference>
<feature type="compositionally biased region" description="Basic and acidic residues" evidence="1">
    <location>
        <begin position="19"/>
        <end position="37"/>
    </location>
</feature>
<reference evidence="2 3" key="1">
    <citation type="journal article" date="2023" name="Plants (Basel)">
        <title>Bridging the Gap: Combining Genomics and Transcriptomics Approaches to Understand Stylosanthes scabra, an Orphan Legume from the Brazilian Caatinga.</title>
        <authorList>
            <person name="Ferreira-Neto J.R.C."/>
            <person name="da Silva M.D."/>
            <person name="Binneck E."/>
            <person name="de Melo N.F."/>
            <person name="da Silva R.H."/>
            <person name="de Melo A.L.T.M."/>
            <person name="Pandolfi V."/>
            <person name="Bustamante F.O."/>
            <person name="Brasileiro-Vidal A.C."/>
            <person name="Benko-Iseppon A.M."/>
        </authorList>
    </citation>
    <scope>NUCLEOTIDE SEQUENCE [LARGE SCALE GENOMIC DNA]</scope>
    <source>
        <tissue evidence="2">Leaves</tissue>
    </source>
</reference>
<comment type="caution">
    <text evidence="2">The sequence shown here is derived from an EMBL/GenBank/DDBJ whole genome shotgun (WGS) entry which is preliminary data.</text>
</comment>
<sequence>EMRDSGEASAAVEGLVATEDERFGVGGAEGERSEIWEKSQSLNGSSYGRRRVRGGGRVRARG</sequence>
<feature type="region of interest" description="Disordered" evidence="1">
    <location>
        <begin position="1"/>
        <end position="62"/>
    </location>
</feature>
<evidence type="ECO:0000313" key="3">
    <source>
        <dbReference type="Proteomes" id="UP001341840"/>
    </source>
</evidence>
<accession>A0ABU6U212</accession>
<name>A0ABU6U212_9FABA</name>
<dbReference type="Proteomes" id="UP001341840">
    <property type="component" value="Unassembled WGS sequence"/>
</dbReference>
<evidence type="ECO:0000256" key="1">
    <source>
        <dbReference type="SAM" id="MobiDB-lite"/>
    </source>
</evidence>
<evidence type="ECO:0000313" key="2">
    <source>
        <dbReference type="EMBL" id="MED6153928.1"/>
    </source>
</evidence>
<keyword evidence="3" id="KW-1185">Reference proteome</keyword>
<feature type="non-terminal residue" evidence="2">
    <location>
        <position position="1"/>
    </location>
</feature>
<gene>
    <name evidence="2" type="ORF">PIB30_106915</name>
</gene>
<proteinExistence type="predicted"/>
<organism evidence="2 3">
    <name type="scientific">Stylosanthes scabra</name>
    <dbReference type="NCBI Taxonomy" id="79078"/>
    <lineage>
        <taxon>Eukaryota</taxon>
        <taxon>Viridiplantae</taxon>
        <taxon>Streptophyta</taxon>
        <taxon>Embryophyta</taxon>
        <taxon>Tracheophyta</taxon>
        <taxon>Spermatophyta</taxon>
        <taxon>Magnoliopsida</taxon>
        <taxon>eudicotyledons</taxon>
        <taxon>Gunneridae</taxon>
        <taxon>Pentapetalae</taxon>
        <taxon>rosids</taxon>
        <taxon>fabids</taxon>
        <taxon>Fabales</taxon>
        <taxon>Fabaceae</taxon>
        <taxon>Papilionoideae</taxon>
        <taxon>50 kb inversion clade</taxon>
        <taxon>dalbergioids sensu lato</taxon>
        <taxon>Dalbergieae</taxon>
        <taxon>Pterocarpus clade</taxon>
        <taxon>Stylosanthes</taxon>
    </lineage>
</organism>